<dbReference type="SUPFAM" id="SSF56235">
    <property type="entry name" value="N-terminal nucleophile aminohydrolases (Ntn hydrolases)"/>
    <property type="match status" value="1"/>
</dbReference>
<dbReference type="PROSITE" id="PS51278">
    <property type="entry name" value="GATASE_TYPE_2"/>
    <property type="match status" value="1"/>
</dbReference>
<sequence length="633" mass="70071">MCGISGVMLQSRTQPRDEAMRQVHTMLSAMSHRGPDGQAEYASHGIVLGANRLAIRGTDERQPPLFAHEAGIVVVCNGEIDNHRELRRWLASCGHVIEESSDIAVLAPLYLEKGLAFLDDLEGVYAIALWDARKQQLILARDRAGERHLYYSVSEQGVTFASELAAMVAGAPDQIDLDSHSLPNYLRSGYCPSQWTLLARHFKVCPGEAIVFEGQSTRHVRYWQPPMGRAEQATPDAEEFDRRFRNAIARQTDIDVDFGVLLSGGLDSSLITAVTRSVRPKQPLNAYCIRFGESSFDEGCQAEAIARQFACQFTPVTVVPSDIPVTLKQLIATTGEPLADPAWLPLSIVTKRAAQDVKVLLAGEGADELFGGYPTYLGARLATHYAHLPKAVRAALRRLINSLPVSDQKVTVSFLLKRFVEGQSLDGLARHLRWTANLSAEWIEQLGFDYPADCTTHDAARLIDVIQSYDFSHSLPDALLAKADRGGMCHAVEIRAPFLDRAVIDFAATLPLNERVRRLTTKVFLKNYARRYLSASTIHRRKRGLSVPLGQWLRGPLLKWAEEKLSSHALADAGVDNGAALALLSEHVRKSRDHARGLWNLIVLAEWLEWLRDARGIVSAESVKCPSDILVDV</sequence>
<evidence type="ECO:0000256" key="3">
    <source>
        <dbReference type="ARBA" id="ARBA00012737"/>
    </source>
</evidence>
<feature type="binding site" evidence="9">
    <location>
        <position position="289"/>
    </location>
    <ligand>
        <name>ATP</name>
        <dbReference type="ChEBI" id="CHEBI:30616"/>
    </ligand>
</feature>
<dbReference type="SUPFAM" id="SSF52402">
    <property type="entry name" value="Adenine nucleotide alpha hydrolases-like"/>
    <property type="match status" value="1"/>
</dbReference>
<feature type="active site" description="For GATase activity" evidence="8">
    <location>
        <position position="2"/>
    </location>
</feature>
<protein>
    <recommendedName>
        <fullName evidence="3">asparagine synthase (glutamine-hydrolyzing)</fullName>
        <ecNumber evidence="3">6.3.5.4</ecNumber>
    </recommendedName>
</protein>
<evidence type="ECO:0000256" key="9">
    <source>
        <dbReference type="PIRSR" id="PIRSR001589-2"/>
    </source>
</evidence>
<keyword evidence="5 9" id="KW-0067">ATP-binding</keyword>
<name>A0A370K4K6_9GAMM</name>
<keyword evidence="12" id="KW-0436">Ligase</keyword>
<dbReference type="EC" id="6.3.5.4" evidence="3"/>
<keyword evidence="4 9" id="KW-0547">Nucleotide-binding</keyword>
<keyword evidence="8" id="KW-0028">Amino-acid biosynthesis</keyword>
<gene>
    <name evidence="12" type="primary">asnB</name>
    <name evidence="12" type="ORF">DVT68_14775</name>
</gene>
<dbReference type="Proteomes" id="UP000254711">
    <property type="component" value="Unassembled WGS sequence"/>
</dbReference>
<comment type="catalytic activity">
    <reaction evidence="7">
        <text>L-aspartate + L-glutamine + ATP + H2O = L-asparagine + L-glutamate + AMP + diphosphate + H(+)</text>
        <dbReference type="Rhea" id="RHEA:12228"/>
        <dbReference type="ChEBI" id="CHEBI:15377"/>
        <dbReference type="ChEBI" id="CHEBI:15378"/>
        <dbReference type="ChEBI" id="CHEBI:29985"/>
        <dbReference type="ChEBI" id="CHEBI:29991"/>
        <dbReference type="ChEBI" id="CHEBI:30616"/>
        <dbReference type="ChEBI" id="CHEBI:33019"/>
        <dbReference type="ChEBI" id="CHEBI:58048"/>
        <dbReference type="ChEBI" id="CHEBI:58359"/>
        <dbReference type="ChEBI" id="CHEBI:456215"/>
        <dbReference type="EC" id="6.3.5.4"/>
    </reaction>
</comment>
<evidence type="ECO:0000256" key="5">
    <source>
        <dbReference type="ARBA" id="ARBA00022840"/>
    </source>
</evidence>
<evidence type="ECO:0000256" key="2">
    <source>
        <dbReference type="ARBA" id="ARBA00005752"/>
    </source>
</evidence>
<evidence type="ECO:0000256" key="8">
    <source>
        <dbReference type="PIRSR" id="PIRSR001589-1"/>
    </source>
</evidence>
<dbReference type="AlphaFoldDB" id="A0A370K4K6"/>
<dbReference type="OrthoDB" id="9763290at2"/>
<evidence type="ECO:0000256" key="6">
    <source>
        <dbReference type="ARBA" id="ARBA00022962"/>
    </source>
</evidence>
<dbReference type="Gene3D" id="3.60.20.10">
    <property type="entry name" value="Glutamine Phosphoribosylpyrophosphate, subunit 1, domain 1"/>
    <property type="match status" value="1"/>
</dbReference>
<keyword evidence="13" id="KW-1185">Reference proteome</keyword>
<dbReference type="InterPro" id="IPR001962">
    <property type="entry name" value="Asn_synthase"/>
</dbReference>
<keyword evidence="6 8" id="KW-0315">Glutamine amidotransferase</keyword>
<organism evidence="12 13">
    <name type="scientific">Dyella solisilvae</name>
    <dbReference type="NCBI Taxonomy" id="1920168"/>
    <lineage>
        <taxon>Bacteria</taxon>
        <taxon>Pseudomonadati</taxon>
        <taxon>Pseudomonadota</taxon>
        <taxon>Gammaproteobacteria</taxon>
        <taxon>Lysobacterales</taxon>
        <taxon>Rhodanobacteraceae</taxon>
        <taxon>Dyella</taxon>
    </lineage>
</organism>
<comment type="caution">
    <text evidence="12">The sequence shown here is derived from an EMBL/GenBank/DDBJ whole genome shotgun (WGS) entry which is preliminary data.</text>
</comment>
<dbReference type="InterPro" id="IPR029055">
    <property type="entry name" value="Ntn_hydrolases_N"/>
</dbReference>
<feature type="site" description="Important for beta-aspartyl-AMP intermediate formation" evidence="10">
    <location>
        <position position="364"/>
    </location>
</feature>
<dbReference type="PANTHER" id="PTHR43284:SF1">
    <property type="entry name" value="ASPARAGINE SYNTHETASE"/>
    <property type="match status" value="1"/>
</dbReference>
<evidence type="ECO:0000256" key="7">
    <source>
        <dbReference type="ARBA" id="ARBA00048741"/>
    </source>
</evidence>
<dbReference type="Pfam" id="PF00733">
    <property type="entry name" value="Asn_synthase"/>
    <property type="match status" value="1"/>
</dbReference>
<dbReference type="InterPro" id="IPR006426">
    <property type="entry name" value="Asn_synth_AEB"/>
</dbReference>
<dbReference type="CDD" id="cd01991">
    <property type="entry name" value="Asn_synthase_B_C"/>
    <property type="match status" value="1"/>
</dbReference>
<dbReference type="RefSeq" id="WP_114825876.1">
    <property type="nucleotide sequence ID" value="NZ_QQSY01000004.1"/>
</dbReference>
<comment type="pathway">
    <text evidence="1">Amino-acid biosynthesis; L-asparagine biosynthesis; L-asparagine from L-aspartate (L-Gln route): step 1/1.</text>
</comment>
<dbReference type="NCBIfam" id="TIGR01536">
    <property type="entry name" value="asn_synth_AEB"/>
    <property type="match status" value="1"/>
</dbReference>
<dbReference type="GO" id="GO:0006529">
    <property type="term" value="P:asparagine biosynthetic process"/>
    <property type="evidence" value="ECO:0007669"/>
    <property type="project" value="UniProtKB-KW"/>
</dbReference>
<dbReference type="PANTHER" id="PTHR43284">
    <property type="entry name" value="ASPARAGINE SYNTHETASE (GLUTAMINE-HYDROLYZING)"/>
    <property type="match status" value="1"/>
</dbReference>
<dbReference type="PIRSF" id="PIRSF001589">
    <property type="entry name" value="Asn_synthetase_glu-h"/>
    <property type="match status" value="1"/>
</dbReference>
<proteinExistence type="inferred from homology"/>
<dbReference type="InterPro" id="IPR033738">
    <property type="entry name" value="AsnB_N"/>
</dbReference>
<dbReference type="Pfam" id="PF13537">
    <property type="entry name" value="GATase_7"/>
    <property type="match status" value="1"/>
</dbReference>
<comment type="similarity">
    <text evidence="2">Belongs to the asparagine synthetase family.</text>
</comment>
<dbReference type="EMBL" id="QQSY01000004">
    <property type="protein sequence ID" value="RDI97558.1"/>
    <property type="molecule type" value="Genomic_DNA"/>
</dbReference>
<dbReference type="InterPro" id="IPR017932">
    <property type="entry name" value="GATase_2_dom"/>
</dbReference>
<dbReference type="GO" id="GO:0005829">
    <property type="term" value="C:cytosol"/>
    <property type="evidence" value="ECO:0007669"/>
    <property type="project" value="TreeGrafter"/>
</dbReference>
<evidence type="ECO:0000259" key="11">
    <source>
        <dbReference type="PROSITE" id="PS51278"/>
    </source>
</evidence>
<feature type="binding site" evidence="9">
    <location>
        <position position="261"/>
    </location>
    <ligand>
        <name>ATP</name>
        <dbReference type="ChEBI" id="CHEBI:30616"/>
    </ligand>
</feature>
<keyword evidence="8" id="KW-0061">Asparagine biosynthesis</keyword>
<dbReference type="CDD" id="cd00712">
    <property type="entry name" value="AsnB"/>
    <property type="match status" value="1"/>
</dbReference>
<feature type="binding site" evidence="9">
    <location>
        <position position="102"/>
    </location>
    <ligand>
        <name>L-glutamine</name>
        <dbReference type="ChEBI" id="CHEBI:58359"/>
    </ligand>
</feature>
<dbReference type="GO" id="GO:0005524">
    <property type="term" value="F:ATP binding"/>
    <property type="evidence" value="ECO:0007669"/>
    <property type="project" value="UniProtKB-KW"/>
</dbReference>
<dbReference type="InterPro" id="IPR051786">
    <property type="entry name" value="ASN_synthetase/amidase"/>
</dbReference>
<evidence type="ECO:0000313" key="13">
    <source>
        <dbReference type="Proteomes" id="UP000254711"/>
    </source>
</evidence>
<feature type="domain" description="Glutamine amidotransferase type-2" evidence="11">
    <location>
        <begin position="2"/>
        <end position="215"/>
    </location>
</feature>
<evidence type="ECO:0000256" key="10">
    <source>
        <dbReference type="PIRSR" id="PIRSR001589-3"/>
    </source>
</evidence>
<dbReference type="InterPro" id="IPR014729">
    <property type="entry name" value="Rossmann-like_a/b/a_fold"/>
</dbReference>
<reference evidence="12 13" key="1">
    <citation type="submission" date="2018-07" db="EMBL/GenBank/DDBJ databases">
        <title>Dyella solisilvae sp. nov., isolated from the pine and broad-leaved mixed forest soil.</title>
        <authorList>
            <person name="Gao Z."/>
            <person name="Qiu L."/>
        </authorList>
    </citation>
    <scope>NUCLEOTIDE SEQUENCE [LARGE SCALE GENOMIC DNA]</scope>
    <source>
        <strain evidence="12 13">DHG54</strain>
    </source>
</reference>
<evidence type="ECO:0000313" key="12">
    <source>
        <dbReference type="EMBL" id="RDI97558.1"/>
    </source>
</evidence>
<evidence type="ECO:0000256" key="1">
    <source>
        <dbReference type="ARBA" id="ARBA00005187"/>
    </source>
</evidence>
<accession>A0A370K4K6</accession>
<dbReference type="Gene3D" id="3.40.50.620">
    <property type="entry name" value="HUPs"/>
    <property type="match status" value="2"/>
</dbReference>
<evidence type="ECO:0000256" key="4">
    <source>
        <dbReference type="ARBA" id="ARBA00022741"/>
    </source>
</evidence>
<dbReference type="GO" id="GO:0004066">
    <property type="term" value="F:asparagine synthase (glutamine-hydrolyzing) activity"/>
    <property type="evidence" value="ECO:0007669"/>
    <property type="project" value="UniProtKB-EC"/>
</dbReference>